<feature type="domain" description="Helicase C-terminal" evidence="7">
    <location>
        <begin position="2025"/>
        <end position="2192"/>
    </location>
</feature>
<protein>
    <submittedName>
        <fullName evidence="8">DNA repair protein rad5</fullName>
    </submittedName>
</protein>
<evidence type="ECO:0000256" key="5">
    <source>
        <dbReference type="ARBA" id="ARBA00022840"/>
    </source>
</evidence>
<dbReference type="InterPro" id="IPR049730">
    <property type="entry name" value="SNF2/RAD54-like_C"/>
</dbReference>
<dbReference type="PROSITE" id="PS51194">
    <property type="entry name" value="HELICASE_CTER"/>
    <property type="match status" value="1"/>
</dbReference>
<dbReference type="Proteomes" id="UP000660729">
    <property type="component" value="Unassembled WGS sequence"/>
</dbReference>
<dbReference type="PANTHER" id="PTHR45626">
    <property type="entry name" value="TRANSCRIPTION TERMINATION FACTOR 2-RELATED"/>
    <property type="match status" value="1"/>
</dbReference>
<dbReference type="EMBL" id="JABCIY010000306">
    <property type="protein sequence ID" value="KAF7185894.1"/>
    <property type="molecule type" value="Genomic_DNA"/>
</dbReference>
<gene>
    <name evidence="8" type="ORF">HII31_12767</name>
</gene>
<dbReference type="Pfam" id="PF00271">
    <property type="entry name" value="Helicase_C"/>
    <property type="match status" value="1"/>
</dbReference>
<evidence type="ECO:0000256" key="3">
    <source>
        <dbReference type="ARBA" id="ARBA00022741"/>
    </source>
</evidence>
<name>A0A8H6VF56_9PEZI</name>
<dbReference type="InterPro" id="IPR001525">
    <property type="entry name" value="C5_MeTfrase"/>
</dbReference>
<evidence type="ECO:0000256" key="1">
    <source>
        <dbReference type="ARBA" id="ARBA00022603"/>
    </source>
</evidence>
<feature type="region of interest" description="Disordered" evidence="6">
    <location>
        <begin position="79"/>
        <end position="111"/>
    </location>
</feature>
<keyword evidence="5" id="KW-0067">ATP-binding</keyword>
<dbReference type="Gene3D" id="3.40.50.300">
    <property type="entry name" value="P-loop containing nucleotide triphosphate hydrolases"/>
    <property type="match status" value="2"/>
</dbReference>
<keyword evidence="2" id="KW-0808">Transferase</keyword>
<dbReference type="GO" id="GO:0006281">
    <property type="term" value="P:DNA repair"/>
    <property type="evidence" value="ECO:0007669"/>
    <property type="project" value="TreeGrafter"/>
</dbReference>
<dbReference type="CDD" id="cd18793">
    <property type="entry name" value="SF2_C_SNF"/>
    <property type="match status" value="1"/>
</dbReference>
<feature type="region of interest" description="Disordered" evidence="6">
    <location>
        <begin position="146"/>
        <end position="208"/>
    </location>
</feature>
<evidence type="ECO:0000256" key="2">
    <source>
        <dbReference type="ARBA" id="ARBA00022679"/>
    </source>
</evidence>
<dbReference type="PANTHER" id="PTHR45626:SF26">
    <property type="entry name" value="FAMILY HELICASE, PUTATIVE (AFU_ORTHOLOGUE AFUA_2G09120)-RELATED"/>
    <property type="match status" value="1"/>
</dbReference>
<sequence>MQRASNSSTGFLNADVPGYLSRYVPGSASWPHLGTGDGLKAMHCRSGRPKRERFFTSNMTRGKVIDLTISDDEETIVFASGPKRNPKRKSEAIDLRSDSEPEQADSKRTPLGELTQEQFLNRVRGPKAWVKRPKYDHDFLQQWRSGENAASTRSSQKLPSRKDIRSFFTPPANNLSFRTSESARDASADNMYGEAGNARTSLSGKPKRRAAQSAFDLLMKKATEHIESSEDEIVASSSAPNRRAKRKMSTRKIAESDYEEDVADVLSSSGVSENDQEVSEESDARLEKATTAKKSKPTAAKSKANGRSSGVTGSRTRMVNLRRRNGGNGLDFSLPLISDITEIFQDLTRRALDLGFDKTVRELANRPIRVATMCSGTESPLLALEMISDALKHRGNQGLLIDHLFSAEIVTFKQAYIERNFNPPLIFRDITELTEAVNDANPVATTAYGAKAAIPSDVDLVIAGTSCVDFSSRNKHRKGLEDGGESGDTFKAVLAYCAAYKPAIVLLENVSKAPFDSMMEDYEKAGYEVAGVHVDTKNHYLPQTRQRGYLACFYSGVIGAKRAADAAKQWVSIFERCKRSASAPISYFLLPNDQLTRKHNLSDAAPREVDWSKCEITQMDYRQRLKLGSARPYTNWTESGSLIPPDNGDMAFFRARVERENDTMDVGLLRKARPEAGGYDVRFKTRALDISQNVYMDQDTNPSGVIGCLTPTGRPFLTDACRALDSKESLRLQGIPLHKISFTTESPAEIQDLAGNAMSSAVIGTSIISALMAGSRMMQQTTHGPQRRTKSQDVRQVEILEGNNEVVQSHNVTAPIDMQELVRNAECALRRCYCEGPVGIAEKPIQQCSDCGHTTCIACGGNARHNYQSAHVLSQARSAPAEFEHLVRSIFPVRLVFEPVELPSDLPADYRLSVASAMNAKYHFQDVRRTHCWTITYCAGPRHRLELVLGAATGPEWRLFAHADKSLAANDPLRALLRQPVLSSVASSCFEGTDWKLRVPDHTAPSMKIRGSGRQISSWFSRIGLPDFRRHTLWEHIDIHIDSNFASVADGLNGVYTHLPHCGTASEALYKRQNCDAHRPMYLFLDPDRIGPPDKDSFVFSRCKHVLEYDEVRPLVARVDPKWRPWSSDPSSGPPETTKTTLHLEHTWHALPTSLQSVKPQLQICAPEDMEQLAQYKDCSKAINVLSATVHSGDVDGNPMHGDRFSRDNAWIFEAMRRCVPSNRWRPLHKAHDNGECHFCAPRLPPLRWEIVGGEIKEYEDPAAAANYERSVKTRPPAIAIRSTTVKDNTTLNLGVNLATLAHRVHSRLPSASMRAQMGWRLLTTSREADFVFKPFKLRPTSGVDSFDGDLKMSVKLFPKQMQAVSWMRAQESGVEFDLEEIEEAVLPHLGWRAEVRGRTPLNIRGGVCADHPGFGKTITSLALIQAELLESTRSAIVAGLGKRQAESISTAHLIPLAATLIAQWIDEIENKLGTLDGVLSIRTAASLSKLTLDDFRKAKIIIVNRNTLASDAYTERLAAFAGIPGPATSGRGLTQWLKFAAEQVPEHVQQLTAHGESALKNLIKQKYRANLDSDDFRTVVPSRRLRGKDYVAAKSRSAQSIVKRPAAKDIDTSHVGRPLFEMFFFNRIIMDEFHQFDPRQHAAACALKADKRWLLSGTPAIGDFYEVAQMAKLLGVQLRIGSEDRASLKAQSKRELQKCQTDFERVNSARHQTSHTAQRHIYEHHGRFLDTFVRQNVMDFAEFKVHEHLAPIILDTDHAALYAEVAQQFNSLDMRIKKGKKREATDRDGRFADASISSSTAEEALAKLAAFYDRAGSADLETLLARRQEQAKQLFSKLPAHFSIARAEEPERYASLQEQISSGAFGDDRITQELLKVMRSPGSTSTLKANSMLQDDSDLEESFKVKSAGSKTAALNRACKRLVTAKRSARFLLNVLALKALGKSRETCDHPKCHGANDASVFAVSTLCGHKICKNCRNDHKSHAGAQCPAPGCSATQGDFDLLWISKLGTLTDKGSPYGAKLKTAISLLYGIEEKQEQAIMFVQFDEQIREAKAALEHAGIRSTIVNTASEAGDLIADFRDSAGTEHQITVIVLNASDETAAGSNLQNANHVIFLSPLLRDTQYSYEATNAQAIGRVRRYGQKRKIHVYRLVALYTIDVDILEHRERREDAVTEEGSGSISAPNLATKLDMCGKPALERTQLVCEDGKYSLRPQSWLIRYGVDNDAVEWEKVKGKNRILGWDDFSSLIKFSRAYTEDD</sequence>
<feature type="compositionally biased region" description="Polar residues" evidence="6">
    <location>
        <begin position="146"/>
        <end position="158"/>
    </location>
</feature>
<dbReference type="InterPro" id="IPR014001">
    <property type="entry name" value="Helicase_ATP-bd"/>
</dbReference>
<keyword evidence="4" id="KW-0378">Hydrolase</keyword>
<evidence type="ECO:0000256" key="6">
    <source>
        <dbReference type="SAM" id="MobiDB-lite"/>
    </source>
</evidence>
<comment type="caution">
    <text evidence="8">The sequence shown here is derived from an EMBL/GenBank/DDBJ whole genome shotgun (WGS) entry which is preliminary data.</text>
</comment>
<evidence type="ECO:0000313" key="9">
    <source>
        <dbReference type="Proteomes" id="UP000660729"/>
    </source>
</evidence>
<dbReference type="Pfam" id="PF00145">
    <property type="entry name" value="DNA_methylase"/>
    <property type="match status" value="1"/>
</dbReference>
<dbReference type="GO" id="GO:0005524">
    <property type="term" value="F:ATP binding"/>
    <property type="evidence" value="ECO:0007669"/>
    <property type="project" value="UniProtKB-KW"/>
</dbReference>
<dbReference type="OrthoDB" id="423221at2759"/>
<evidence type="ECO:0000313" key="8">
    <source>
        <dbReference type="EMBL" id="KAF7185894.1"/>
    </source>
</evidence>
<feature type="compositionally biased region" description="Basic and acidic residues" evidence="6">
    <location>
        <begin position="88"/>
        <end position="110"/>
    </location>
</feature>
<keyword evidence="1" id="KW-0489">Methyltransferase</keyword>
<feature type="region of interest" description="Disordered" evidence="6">
    <location>
        <begin position="226"/>
        <end position="313"/>
    </location>
</feature>
<dbReference type="GO" id="GO:0008094">
    <property type="term" value="F:ATP-dependent activity, acting on DNA"/>
    <property type="evidence" value="ECO:0007669"/>
    <property type="project" value="TreeGrafter"/>
</dbReference>
<dbReference type="InterPro" id="IPR000330">
    <property type="entry name" value="SNF2_N"/>
</dbReference>
<dbReference type="SUPFAM" id="SSF53335">
    <property type="entry name" value="S-adenosyl-L-methionine-dependent methyltransferases"/>
    <property type="match status" value="1"/>
</dbReference>
<dbReference type="InterPro" id="IPR001650">
    <property type="entry name" value="Helicase_C-like"/>
</dbReference>
<organism evidence="8 9">
    <name type="scientific">Pseudocercospora fuligena</name>
    <dbReference type="NCBI Taxonomy" id="685502"/>
    <lineage>
        <taxon>Eukaryota</taxon>
        <taxon>Fungi</taxon>
        <taxon>Dikarya</taxon>
        <taxon>Ascomycota</taxon>
        <taxon>Pezizomycotina</taxon>
        <taxon>Dothideomycetes</taxon>
        <taxon>Dothideomycetidae</taxon>
        <taxon>Mycosphaerellales</taxon>
        <taxon>Mycosphaerellaceae</taxon>
        <taxon>Pseudocercospora</taxon>
    </lineage>
</organism>
<dbReference type="GO" id="GO:0008168">
    <property type="term" value="F:methyltransferase activity"/>
    <property type="evidence" value="ECO:0007669"/>
    <property type="project" value="UniProtKB-KW"/>
</dbReference>
<keyword evidence="9" id="KW-1185">Reference proteome</keyword>
<dbReference type="Gene3D" id="3.40.50.150">
    <property type="entry name" value="Vaccinia Virus protein VP39"/>
    <property type="match status" value="1"/>
</dbReference>
<accession>A0A8H6VF56</accession>
<dbReference type="SUPFAM" id="SSF52540">
    <property type="entry name" value="P-loop containing nucleoside triphosphate hydrolases"/>
    <property type="match status" value="2"/>
</dbReference>
<dbReference type="InterPro" id="IPR029063">
    <property type="entry name" value="SAM-dependent_MTases_sf"/>
</dbReference>
<dbReference type="Pfam" id="PF00176">
    <property type="entry name" value="SNF2-rel_dom"/>
    <property type="match status" value="1"/>
</dbReference>
<keyword evidence="3" id="KW-0547">Nucleotide-binding</keyword>
<dbReference type="CDD" id="cd16449">
    <property type="entry name" value="RING-HC"/>
    <property type="match status" value="1"/>
</dbReference>
<proteinExistence type="predicted"/>
<dbReference type="GO" id="GO:0016787">
    <property type="term" value="F:hydrolase activity"/>
    <property type="evidence" value="ECO:0007669"/>
    <property type="project" value="UniProtKB-KW"/>
</dbReference>
<dbReference type="SMART" id="SM00487">
    <property type="entry name" value="DEXDc"/>
    <property type="match status" value="1"/>
</dbReference>
<dbReference type="InterPro" id="IPR027417">
    <property type="entry name" value="P-loop_NTPase"/>
</dbReference>
<evidence type="ECO:0000256" key="4">
    <source>
        <dbReference type="ARBA" id="ARBA00022801"/>
    </source>
</evidence>
<reference evidence="8" key="1">
    <citation type="submission" date="2020-04" db="EMBL/GenBank/DDBJ databases">
        <title>Draft genome resource of the tomato pathogen Pseudocercospora fuligena.</title>
        <authorList>
            <person name="Zaccaron A."/>
        </authorList>
    </citation>
    <scope>NUCLEOTIDE SEQUENCE</scope>
    <source>
        <strain evidence="8">PF001</strain>
    </source>
</reference>
<evidence type="ECO:0000259" key="7">
    <source>
        <dbReference type="PROSITE" id="PS51194"/>
    </source>
</evidence>
<feature type="compositionally biased region" description="Polar residues" evidence="6">
    <location>
        <begin position="171"/>
        <end position="180"/>
    </location>
</feature>
<dbReference type="GO" id="GO:0005634">
    <property type="term" value="C:nucleus"/>
    <property type="evidence" value="ECO:0007669"/>
    <property type="project" value="TreeGrafter"/>
</dbReference>
<dbReference type="InterPro" id="IPR050628">
    <property type="entry name" value="SNF2_RAD54_helicase_TF"/>
</dbReference>
<dbReference type="GO" id="GO:0032259">
    <property type="term" value="P:methylation"/>
    <property type="evidence" value="ECO:0007669"/>
    <property type="project" value="UniProtKB-KW"/>
</dbReference>